<protein>
    <submittedName>
        <fullName evidence="1">Uncharacterized protein</fullName>
    </submittedName>
</protein>
<evidence type="ECO:0000313" key="2">
    <source>
        <dbReference type="Proteomes" id="UP000821865"/>
    </source>
</evidence>
<name>A0ACB8DBE7_DERSI</name>
<dbReference type="Proteomes" id="UP000821865">
    <property type="component" value="Chromosome 2"/>
</dbReference>
<sequence length="204" mass="23112">MAASPPNQRPRGAYIGNLEPPTAVLALQEIGAAVKLSGFNAFQRDPSICLLVNQGYTAPEQGRATWLYAGGLYLTDPVQPSLVGNFVTQDTCPDLTLTKHIRHADWINTEGTSQIKLTKRAPDVDNHLMHLWEARRSLTKRWRRQKQNRKLRARISDLTQQAAEYAAQLAHTHWVDSCNNAARQMSSRNTWRLFRSLIDPTRTR</sequence>
<gene>
    <name evidence="1" type="ORF">HPB49_007619</name>
</gene>
<evidence type="ECO:0000313" key="1">
    <source>
        <dbReference type="EMBL" id="KAH7965434.1"/>
    </source>
</evidence>
<keyword evidence="2" id="KW-1185">Reference proteome</keyword>
<accession>A0ACB8DBE7</accession>
<reference evidence="1" key="1">
    <citation type="submission" date="2020-05" db="EMBL/GenBank/DDBJ databases">
        <title>Large-scale comparative analyses of tick genomes elucidate their genetic diversity and vector capacities.</title>
        <authorList>
            <person name="Jia N."/>
            <person name="Wang J."/>
            <person name="Shi W."/>
            <person name="Du L."/>
            <person name="Sun Y."/>
            <person name="Zhan W."/>
            <person name="Jiang J."/>
            <person name="Wang Q."/>
            <person name="Zhang B."/>
            <person name="Ji P."/>
            <person name="Sakyi L.B."/>
            <person name="Cui X."/>
            <person name="Yuan T."/>
            <person name="Jiang B."/>
            <person name="Yang W."/>
            <person name="Lam T.T.-Y."/>
            <person name="Chang Q."/>
            <person name="Ding S."/>
            <person name="Wang X."/>
            <person name="Zhu J."/>
            <person name="Ruan X."/>
            <person name="Zhao L."/>
            <person name="Wei J."/>
            <person name="Que T."/>
            <person name="Du C."/>
            <person name="Cheng J."/>
            <person name="Dai P."/>
            <person name="Han X."/>
            <person name="Huang E."/>
            <person name="Gao Y."/>
            <person name="Liu J."/>
            <person name="Shao H."/>
            <person name="Ye R."/>
            <person name="Li L."/>
            <person name="Wei W."/>
            <person name="Wang X."/>
            <person name="Wang C."/>
            <person name="Yang T."/>
            <person name="Huo Q."/>
            <person name="Li W."/>
            <person name="Guo W."/>
            <person name="Chen H."/>
            <person name="Zhou L."/>
            <person name="Ni X."/>
            <person name="Tian J."/>
            <person name="Zhou Y."/>
            <person name="Sheng Y."/>
            <person name="Liu T."/>
            <person name="Pan Y."/>
            <person name="Xia L."/>
            <person name="Li J."/>
            <person name="Zhao F."/>
            <person name="Cao W."/>
        </authorList>
    </citation>
    <scope>NUCLEOTIDE SEQUENCE</scope>
    <source>
        <strain evidence="1">Dsil-2018</strain>
    </source>
</reference>
<comment type="caution">
    <text evidence="1">The sequence shown here is derived from an EMBL/GenBank/DDBJ whole genome shotgun (WGS) entry which is preliminary data.</text>
</comment>
<dbReference type="EMBL" id="CM023471">
    <property type="protein sequence ID" value="KAH7965434.1"/>
    <property type="molecule type" value="Genomic_DNA"/>
</dbReference>
<proteinExistence type="predicted"/>
<organism evidence="1 2">
    <name type="scientific">Dermacentor silvarum</name>
    <name type="common">Tick</name>
    <dbReference type="NCBI Taxonomy" id="543639"/>
    <lineage>
        <taxon>Eukaryota</taxon>
        <taxon>Metazoa</taxon>
        <taxon>Ecdysozoa</taxon>
        <taxon>Arthropoda</taxon>
        <taxon>Chelicerata</taxon>
        <taxon>Arachnida</taxon>
        <taxon>Acari</taxon>
        <taxon>Parasitiformes</taxon>
        <taxon>Ixodida</taxon>
        <taxon>Ixodoidea</taxon>
        <taxon>Ixodidae</taxon>
        <taxon>Rhipicephalinae</taxon>
        <taxon>Dermacentor</taxon>
    </lineage>
</organism>